<keyword evidence="2" id="KW-1185">Reference proteome</keyword>
<protein>
    <submittedName>
        <fullName evidence="1">Uncharacterized protein</fullName>
    </submittedName>
</protein>
<evidence type="ECO:0000313" key="1">
    <source>
        <dbReference type="EMBL" id="CAD8113599.1"/>
    </source>
</evidence>
<organism evidence="1 2">
    <name type="scientific">Paramecium primaurelia</name>
    <dbReference type="NCBI Taxonomy" id="5886"/>
    <lineage>
        <taxon>Eukaryota</taxon>
        <taxon>Sar</taxon>
        <taxon>Alveolata</taxon>
        <taxon>Ciliophora</taxon>
        <taxon>Intramacronucleata</taxon>
        <taxon>Oligohymenophorea</taxon>
        <taxon>Peniculida</taxon>
        <taxon>Parameciidae</taxon>
        <taxon>Paramecium</taxon>
    </lineage>
</organism>
<accession>A0A8S1QCP2</accession>
<dbReference type="Proteomes" id="UP000688137">
    <property type="component" value="Unassembled WGS sequence"/>
</dbReference>
<reference evidence="1" key="1">
    <citation type="submission" date="2021-01" db="EMBL/GenBank/DDBJ databases">
        <authorList>
            <consortium name="Genoscope - CEA"/>
            <person name="William W."/>
        </authorList>
    </citation>
    <scope>NUCLEOTIDE SEQUENCE</scope>
</reference>
<name>A0A8S1QCP2_PARPR</name>
<gene>
    <name evidence="1" type="ORF">PPRIM_AZ9-3.1.T1560004</name>
</gene>
<evidence type="ECO:0000313" key="2">
    <source>
        <dbReference type="Proteomes" id="UP000688137"/>
    </source>
</evidence>
<sequence length="37" mass="4645">MKKCLKYQQERAHYQKRVEKISERKFQLQEYSVISQI</sequence>
<dbReference type="AlphaFoldDB" id="A0A8S1QCP2"/>
<dbReference type="EMBL" id="CAJJDM010000161">
    <property type="protein sequence ID" value="CAD8113599.1"/>
    <property type="molecule type" value="Genomic_DNA"/>
</dbReference>
<comment type="caution">
    <text evidence="1">The sequence shown here is derived from an EMBL/GenBank/DDBJ whole genome shotgun (WGS) entry which is preliminary data.</text>
</comment>
<proteinExistence type="predicted"/>